<feature type="compositionally biased region" description="Polar residues" evidence="1">
    <location>
        <begin position="243"/>
        <end position="256"/>
    </location>
</feature>
<dbReference type="HOGENOM" id="CLU_090961_0_0_10"/>
<dbReference type="AlphaFoldDB" id="W8VW87"/>
<evidence type="ECO:0000313" key="3">
    <source>
        <dbReference type="Proteomes" id="UP000031760"/>
    </source>
</evidence>
<sequence length="256" mass="29892">MQEVNYILHLNAVFKLFQEDGRLNPTHISLYLALFQLWNHHRFRGSFHVNREDVMKLSKIGSKSTYHKCLRELHNYKYLIYEPSHNPFKGSKIKMLKFSSREGGNLLESDKQIDSNPTVPYSRQVVGQVVDLGVPNQGQALVPSNKHIQTNKNSFKLTKPKNENEVLEFFKKEKWPEMEAQKFYNHYQSIGWKIGGKIKIENWHASAKNWMLKADEIKQEKQVSHLRDNSNIPPLGEPKGANNLHTTRNKNYNQPL</sequence>
<dbReference type="STRING" id="1454201.NMS_2104"/>
<dbReference type="EMBL" id="AP014548">
    <property type="protein sequence ID" value="BAO56113.1"/>
    <property type="molecule type" value="Genomic_DNA"/>
</dbReference>
<accession>W8VW87</accession>
<organism evidence="2 3">
    <name type="scientific">Nonlabens marinus S1-08</name>
    <dbReference type="NCBI Taxonomy" id="1454201"/>
    <lineage>
        <taxon>Bacteria</taxon>
        <taxon>Pseudomonadati</taxon>
        <taxon>Bacteroidota</taxon>
        <taxon>Flavobacteriia</taxon>
        <taxon>Flavobacteriales</taxon>
        <taxon>Flavobacteriaceae</taxon>
        <taxon>Nonlabens</taxon>
    </lineage>
</organism>
<evidence type="ECO:0000313" key="2">
    <source>
        <dbReference type="EMBL" id="BAO56113.1"/>
    </source>
</evidence>
<protein>
    <submittedName>
        <fullName evidence="2">Uncharacterized protein</fullName>
    </submittedName>
</protein>
<keyword evidence="3" id="KW-1185">Reference proteome</keyword>
<proteinExistence type="predicted"/>
<evidence type="ECO:0000256" key="1">
    <source>
        <dbReference type="SAM" id="MobiDB-lite"/>
    </source>
</evidence>
<name>W8VW87_9FLAO</name>
<dbReference type="KEGG" id="nmf:NMS_2104"/>
<dbReference type="Proteomes" id="UP000031760">
    <property type="component" value="Chromosome"/>
</dbReference>
<gene>
    <name evidence="2" type="ORF">NMS_2104</name>
</gene>
<reference evidence="2 3" key="1">
    <citation type="journal article" date="2014" name="Proc. Natl. Acad. Sci. U.S.A.">
        <title>Functional characterization of flavobacteria rhodopsins reveals a unique class of light-driven chloride pump in bacteria.</title>
        <authorList>
            <person name="Yoshizawa S."/>
            <person name="Kumagai Y."/>
            <person name="Kim H."/>
            <person name="Ogura Y."/>
            <person name="Hayashi T."/>
            <person name="Iwasaki W."/>
            <person name="DeLong E.F."/>
            <person name="Kogure K."/>
        </authorList>
    </citation>
    <scope>NUCLEOTIDE SEQUENCE [LARGE SCALE GENOMIC DNA]</scope>
    <source>
        <strain evidence="2 3">S1-08</strain>
    </source>
</reference>
<dbReference type="OrthoDB" id="1442826at2"/>
<feature type="region of interest" description="Disordered" evidence="1">
    <location>
        <begin position="223"/>
        <end position="256"/>
    </location>
</feature>